<feature type="domain" description="GGDEF" evidence="4">
    <location>
        <begin position="439"/>
        <end position="569"/>
    </location>
</feature>
<evidence type="ECO:0000313" key="5">
    <source>
        <dbReference type="EMBL" id="MBM0103667.1"/>
    </source>
</evidence>
<dbReference type="CDD" id="cd01949">
    <property type="entry name" value="GGDEF"/>
    <property type="match status" value="1"/>
</dbReference>
<dbReference type="InterPro" id="IPR029787">
    <property type="entry name" value="Nucleotide_cyclase"/>
</dbReference>
<dbReference type="PROSITE" id="PS50887">
    <property type="entry name" value="GGDEF"/>
    <property type="match status" value="1"/>
</dbReference>
<evidence type="ECO:0000256" key="1">
    <source>
        <dbReference type="ARBA" id="ARBA00012528"/>
    </source>
</evidence>
<dbReference type="InterPro" id="IPR050469">
    <property type="entry name" value="Diguanylate_Cyclase"/>
</dbReference>
<proteinExistence type="predicted"/>
<dbReference type="Gene3D" id="2.60.40.2380">
    <property type="match status" value="1"/>
</dbReference>
<feature type="transmembrane region" description="Helical" evidence="3">
    <location>
        <begin position="294"/>
        <end position="312"/>
    </location>
</feature>
<gene>
    <name evidence="5" type="ORF">JM946_02880</name>
</gene>
<dbReference type="InterPro" id="IPR011623">
    <property type="entry name" value="7TMR_DISM_rcpt_extracell_dom1"/>
</dbReference>
<feature type="transmembrane region" description="Helical" evidence="3">
    <location>
        <begin position="227"/>
        <end position="243"/>
    </location>
</feature>
<dbReference type="InterPro" id="IPR011622">
    <property type="entry name" value="7TMR_DISM_rcpt_extracell_dom2"/>
</dbReference>
<dbReference type="InterPro" id="IPR043128">
    <property type="entry name" value="Rev_trsase/Diguanyl_cyclase"/>
</dbReference>
<reference evidence="5 6" key="1">
    <citation type="journal article" date="2021" name="Int. J. Syst. Evol. Microbiol.">
        <title>Steroidobacter gossypii sp. nov., isolated from soil of cotton cropping field.</title>
        <authorList>
            <person name="Huang R."/>
            <person name="Yang S."/>
            <person name="Zhen C."/>
            <person name="Liu W."/>
        </authorList>
    </citation>
    <scope>NUCLEOTIDE SEQUENCE [LARGE SCALE GENOMIC DNA]</scope>
    <source>
        <strain evidence="5 6">S1-65</strain>
    </source>
</reference>
<feature type="transmembrane region" description="Helical" evidence="3">
    <location>
        <begin position="318"/>
        <end position="343"/>
    </location>
</feature>
<dbReference type="Gene3D" id="3.30.70.270">
    <property type="match status" value="1"/>
</dbReference>
<dbReference type="PANTHER" id="PTHR45138">
    <property type="entry name" value="REGULATORY COMPONENTS OF SENSORY TRANSDUCTION SYSTEM"/>
    <property type="match status" value="1"/>
</dbReference>
<evidence type="ECO:0000256" key="3">
    <source>
        <dbReference type="SAM" id="Phobius"/>
    </source>
</evidence>
<dbReference type="EMBL" id="JAEVLS010000001">
    <property type="protein sequence ID" value="MBM0103667.1"/>
    <property type="molecule type" value="Genomic_DNA"/>
</dbReference>
<evidence type="ECO:0000259" key="4">
    <source>
        <dbReference type="PROSITE" id="PS50887"/>
    </source>
</evidence>
<keyword evidence="3" id="KW-0812">Transmembrane</keyword>
<accession>A0ABS1WRT2</accession>
<evidence type="ECO:0000313" key="6">
    <source>
        <dbReference type="Proteomes" id="UP000661077"/>
    </source>
</evidence>
<protein>
    <recommendedName>
        <fullName evidence="1">diguanylate cyclase</fullName>
        <ecNumber evidence="1">2.7.7.65</ecNumber>
    </recommendedName>
</protein>
<keyword evidence="6" id="KW-1185">Reference proteome</keyword>
<dbReference type="Proteomes" id="UP000661077">
    <property type="component" value="Unassembled WGS sequence"/>
</dbReference>
<comment type="catalytic activity">
    <reaction evidence="2">
        <text>2 GTP = 3',3'-c-di-GMP + 2 diphosphate</text>
        <dbReference type="Rhea" id="RHEA:24898"/>
        <dbReference type="ChEBI" id="CHEBI:33019"/>
        <dbReference type="ChEBI" id="CHEBI:37565"/>
        <dbReference type="ChEBI" id="CHEBI:58805"/>
        <dbReference type="EC" id="2.7.7.65"/>
    </reaction>
</comment>
<keyword evidence="3" id="KW-1133">Transmembrane helix</keyword>
<name>A0ABS1WRT2_9GAMM</name>
<evidence type="ECO:0000256" key="2">
    <source>
        <dbReference type="ARBA" id="ARBA00034247"/>
    </source>
</evidence>
<dbReference type="Pfam" id="PF00990">
    <property type="entry name" value="GGDEF"/>
    <property type="match status" value="1"/>
</dbReference>
<dbReference type="InterPro" id="IPR000160">
    <property type="entry name" value="GGDEF_dom"/>
</dbReference>
<dbReference type="EC" id="2.7.7.65" evidence="1"/>
<feature type="transmembrane region" description="Helical" evidence="3">
    <location>
        <begin position="263"/>
        <end position="282"/>
    </location>
</feature>
<feature type="transmembrane region" description="Helical" evidence="3">
    <location>
        <begin position="199"/>
        <end position="220"/>
    </location>
</feature>
<keyword evidence="3" id="KW-0472">Membrane</keyword>
<organism evidence="5 6">
    <name type="scientific">Steroidobacter gossypii</name>
    <dbReference type="NCBI Taxonomy" id="2805490"/>
    <lineage>
        <taxon>Bacteria</taxon>
        <taxon>Pseudomonadati</taxon>
        <taxon>Pseudomonadota</taxon>
        <taxon>Gammaproteobacteria</taxon>
        <taxon>Steroidobacterales</taxon>
        <taxon>Steroidobacteraceae</taxon>
        <taxon>Steroidobacter</taxon>
    </lineage>
</organism>
<dbReference type="SMART" id="SM00267">
    <property type="entry name" value="GGDEF"/>
    <property type="match status" value="1"/>
</dbReference>
<dbReference type="SUPFAM" id="SSF55073">
    <property type="entry name" value="Nucleotide cyclase"/>
    <property type="match status" value="1"/>
</dbReference>
<dbReference type="Pfam" id="PF07696">
    <property type="entry name" value="7TMR-DISMED2"/>
    <property type="match status" value="1"/>
</dbReference>
<feature type="transmembrane region" description="Helical" evidence="3">
    <location>
        <begin position="350"/>
        <end position="370"/>
    </location>
</feature>
<sequence length="584" mass="65507">MTPLRIAVSTQRLARRVAACVSVWLMLVLTTFAVQAEPIFVLPAAERIHVQEFSRHIGLLEDPAGTLSVDDVTRASFSPSSLAAANVGFTTSVWWARVTLSNQGPRERELYLRQTYPLIDYLDVYEQTGPGQWRTHRTGDRRPFAARDIAHRDLVFPIYVPAGAERVVYLRYQSQGAIDISLSLYSSPELLESFSREQLAYGIYYGCVIMLLVWSSLVFIAVRDKAFLAYFAYVATFGLYMLIHNGLAYQYLWPESPRWGNTSLIALIMIALFAGLQFSRMILRAREVIPRLDLGARVVQGVAVVLLLASPFVRYSAIIAPIALLVLMGVIYMLTLGISAMALGSRPARFYVIAWSSFLCGSVVFLLKTFGMLPHTFLTQNGWQIGSLLEMILLSMTLSTRMNELQHQSRTDPLTLLGNRRLFDDRLPEEFLQAREQQRPLSLLVLDIDHFKSYNDRHGHARGDEAIKAVGHALRKFARKPLLGCRYGGEEFTVILPGVDCQTAALMSERLRRTIEETLHGDLAITISIGYACLDRGQFESADKFFEAADSALYTAKQRGRNCVVAFHERNPEGAPAQPRVAIS</sequence>
<dbReference type="RefSeq" id="WP_203165628.1">
    <property type="nucleotide sequence ID" value="NZ_JAEVLS010000001.1"/>
</dbReference>
<comment type="caution">
    <text evidence="5">The sequence shown here is derived from an EMBL/GenBank/DDBJ whole genome shotgun (WGS) entry which is preliminary data.</text>
</comment>
<dbReference type="PANTHER" id="PTHR45138:SF9">
    <property type="entry name" value="DIGUANYLATE CYCLASE DGCM-RELATED"/>
    <property type="match status" value="1"/>
</dbReference>
<dbReference type="Pfam" id="PF07695">
    <property type="entry name" value="7TMR-DISM_7TM"/>
    <property type="match status" value="1"/>
</dbReference>
<dbReference type="NCBIfam" id="TIGR00254">
    <property type="entry name" value="GGDEF"/>
    <property type="match status" value="1"/>
</dbReference>